<reference evidence="4 5" key="1">
    <citation type="journal article" date="2010" name="Stand. Genomic Sci.">
        <title>Complete genome sequence of Segniliparus rotundus type strain (CDC 1076).</title>
        <authorList>
            <person name="Sikorski J."/>
            <person name="Lapidus A."/>
            <person name="Copeland A."/>
            <person name="Misra M."/>
            <person name="Glavina Del Rio T."/>
            <person name="Nolan M."/>
            <person name="Lucas S."/>
            <person name="Chen F."/>
            <person name="Tice H."/>
            <person name="Cheng J.F."/>
            <person name="Jando M."/>
            <person name="Schneider S."/>
            <person name="Bruce D."/>
            <person name="Goodwin L."/>
            <person name="Pitluck S."/>
            <person name="Liolios K."/>
            <person name="Mikhailova N."/>
            <person name="Pati A."/>
            <person name="Ivanova N."/>
            <person name="Mavromatis K."/>
            <person name="Chen A."/>
            <person name="Palaniappan K."/>
            <person name="Chertkov O."/>
            <person name="Land M."/>
            <person name="Hauser L."/>
            <person name="Chang Y.J."/>
            <person name="Jeffries C.D."/>
            <person name="Brettin T."/>
            <person name="Detter J.C."/>
            <person name="Han C."/>
            <person name="Rohde M."/>
            <person name="Goker M."/>
            <person name="Bristow J."/>
            <person name="Eisen J.A."/>
            <person name="Markowitz V."/>
            <person name="Hugenholtz P."/>
            <person name="Kyrpides N.C."/>
            <person name="Klenk H.P."/>
        </authorList>
    </citation>
    <scope>NUCLEOTIDE SEQUENCE [LARGE SCALE GENOMIC DNA]</scope>
    <source>
        <strain evidence="5">ATCC BAA-972 / CDC 1076 / CIP 108378 / DSM 44985 / JCM 13578</strain>
    </source>
</reference>
<protein>
    <submittedName>
        <fullName evidence="4">Phosphopantetheine-binding protein</fullName>
    </submittedName>
</protein>
<dbReference type="SMART" id="SM01294">
    <property type="entry name" value="PKS_PP_betabranch"/>
    <property type="match status" value="1"/>
</dbReference>
<keyword evidence="5" id="KW-1185">Reference proteome</keyword>
<accession>D6ZEG0</accession>
<dbReference type="Proteomes" id="UP000002247">
    <property type="component" value="Chromosome"/>
</dbReference>
<dbReference type="RefSeq" id="WP_013139883.1">
    <property type="nucleotide sequence ID" value="NC_014168.1"/>
</dbReference>
<dbReference type="Gene3D" id="1.10.1200.10">
    <property type="entry name" value="ACP-like"/>
    <property type="match status" value="1"/>
</dbReference>
<dbReference type="GO" id="GO:0031177">
    <property type="term" value="F:phosphopantetheine binding"/>
    <property type="evidence" value="ECO:0007669"/>
    <property type="project" value="InterPro"/>
</dbReference>
<feature type="domain" description="Carrier" evidence="3">
    <location>
        <begin position="2"/>
        <end position="79"/>
    </location>
</feature>
<organism evidence="4 5">
    <name type="scientific">Segniliparus rotundus (strain ATCC BAA-972 / CDC 1076 / CIP 108378 / DSM 44985 / JCM 13578)</name>
    <dbReference type="NCBI Taxonomy" id="640132"/>
    <lineage>
        <taxon>Bacteria</taxon>
        <taxon>Bacillati</taxon>
        <taxon>Actinomycetota</taxon>
        <taxon>Actinomycetes</taxon>
        <taxon>Mycobacteriales</taxon>
        <taxon>Segniliparaceae</taxon>
        <taxon>Segniliparus</taxon>
    </lineage>
</organism>
<dbReference type="InterPro" id="IPR020806">
    <property type="entry name" value="PKS_PP-bd"/>
</dbReference>
<dbReference type="eggNOG" id="COG0236">
    <property type="taxonomic scope" value="Bacteria"/>
</dbReference>
<evidence type="ECO:0000313" key="5">
    <source>
        <dbReference type="Proteomes" id="UP000002247"/>
    </source>
</evidence>
<proteinExistence type="predicted"/>
<name>D6ZEG0_SEGRD</name>
<keyword evidence="2" id="KW-0597">Phosphoprotein</keyword>
<dbReference type="Pfam" id="PF00550">
    <property type="entry name" value="PP-binding"/>
    <property type="match status" value="1"/>
</dbReference>
<keyword evidence="1" id="KW-0596">Phosphopantetheine</keyword>
<dbReference type="SUPFAM" id="SSF47336">
    <property type="entry name" value="ACP-like"/>
    <property type="match status" value="1"/>
</dbReference>
<dbReference type="InterPro" id="IPR036736">
    <property type="entry name" value="ACP-like_sf"/>
</dbReference>
<dbReference type="SMART" id="SM00823">
    <property type="entry name" value="PKS_PP"/>
    <property type="match status" value="1"/>
</dbReference>
<dbReference type="AlphaFoldDB" id="D6ZEG0"/>
<sequence>MATPVAIDDWLTTKIAGYLSMPPDHVDRDRSLADYGLGSVHAMTLCGEIEDAFGVEVESTLAWDYPTVNALSEYLGALAASEV</sequence>
<dbReference type="OrthoDB" id="9023404at2"/>
<dbReference type="STRING" id="640132.Srot_3009"/>
<evidence type="ECO:0000313" key="4">
    <source>
        <dbReference type="EMBL" id="ADG99436.1"/>
    </source>
</evidence>
<dbReference type="HOGENOM" id="CLU_157807_1_0_11"/>
<dbReference type="KEGG" id="srt:Srot_3009"/>
<evidence type="ECO:0000256" key="1">
    <source>
        <dbReference type="ARBA" id="ARBA00022450"/>
    </source>
</evidence>
<dbReference type="EMBL" id="CP001958">
    <property type="protein sequence ID" value="ADG99436.1"/>
    <property type="molecule type" value="Genomic_DNA"/>
</dbReference>
<evidence type="ECO:0000259" key="3">
    <source>
        <dbReference type="PROSITE" id="PS50075"/>
    </source>
</evidence>
<gene>
    <name evidence="4" type="ordered locus">Srot_3009</name>
</gene>
<evidence type="ECO:0000256" key="2">
    <source>
        <dbReference type="ARBA" id="ARBA00022553"/>
    </source>
</evidence>
<dbReference type="PROSITE" id="PS50075">
    <property type="entry name" value="CARRIER"/>
    <property type="match status" value="1"/>
</dbReference>
<dbReference type="InterPro" id="IPR009081">
    <property type="entry name" value="PP-bd_ACP"/>
</dbReference>